<name>A0A3N6NV52_9CYAN</name>
<dbReference type="Proteomes" id="UP000269154">
    <property type="component" value="Unassembled WGS sequence"/>
</dbReference>
<evidence type="ECO:0000313" key="1">
    <source>
        <dbReference type="EMBL" id="RQH55348.1"/>
    </source>
</evidence>
<dbReference type="SUPFAM" id="SSF103084">
    <property type="entry name" value="Holliday junction resolvase RusA"/>
    <property type="match status" value="1"/>
</dbReference>
<organism evidence="1 2">
    <name type="scientific">Okeania hirsuta</name>
    <dbReference type="NCBI Taxonomy" id="1458930"/>
    <lineage>
        <taxon>Bacteria</taxon>
        <taxon>Bacillati</taxon>
        <taxon>Cyanobacteriota</taxon>
        <taxon>Cyanophyceae</taxon>
        <taxon>Oscillatoriophycideae</taxon>
        <taxon>Oscillatoriales</taxon>
        <taxon>Microcoleaceae</taxon>
        <taxon>Okeania</taxon>
    </lineage>
</organism>
<comment type="caution">
    <text evidence="1">The sequence shown here is derived from an EMBL/GenBank/DDBJ whole genome shotgun (WGS) entry which is preliminary data.</text>
</comment>
<protein>
    <submittedName>
        <fullName evidence="1">RusA family crossover junction endodeoxyribonuclease</fullName>
    </submittedName>
</protein>
<keyword evidence="2" id="KW-1185">Reference proteome</keyword>
<dbReference type="GO" id="GO:0006310">
    <property type="term" value="P:DNA recombination"/>
    <property type="evidence" value="ECO:0007669"/>
    <property type="project" value="InterPro"/>
</dbReference>
<dbReference type="GO" id="GO:0000287">
    <property type="term" value="F:magnesium ion binding"/>
    <property type="evidence" value="ECO:0007669"/>
    <property type="project" value="InterPro"/>
</dbReference>
<gene>
    <name evidence="1" type="ORF">D5R40_02660</name>
</gene>
<dbReference type="EMBL" id="RCBY01000008">
    <property type="protein sequence ID" value="RQH55348.1"/>
    <property type="molecule type" value="Genomic_DNA"/>
</dbReference>
<dbReference type="Gene3D" id="3.30.1330.70">
    <property type="entry name" value="Holliday junction resolvase RusA"/>
    <property type="match status" value="1"/>
</dbReference>
<sequence length="271" mass="30786">MLINWQDLIAEINFKHKQCQDDPINAMAFAYSLGQLLLETQALFSPTEWQSWFKKNCHFSESCAETYLQIAKSWPSFRTQLDPYRKVDLSAMENIPQMSLISSKSKDSFEEDVETEVKQIIPLLSNAENFPTSLPDSEKSENATIINFYLRGKVVPKARPRVTTNGTYLPPRYRAWRNQAEVEIYRQVSDLNLEVNLPIQRAAISISFCGKHRTNSDLDNLAGACLDALTLNGAGVLQDDRLACIPKLNLEYIPNTKETGVKITIEILPVR</sequence>
<dbReference type="InterPro" id="IPR036614">
    <property type="entry name" value="RusA-like_sf"/>
</dbReference>
<reference evidence="1 2" key="1">
    <citation type="journal article" date="2018" name="ACS Chem. Biol.">
        <title>Ketoreductase domain dysfunction expands chemodiversity: malyngamide biosynthesis in the cyanobacterium Okeania hirsuta.</title>
        <authorList>
            <person name="Moss N.A."/>
            <person name="Leao T."/>
            <person name="Rankin M."/>
            <person name="McCullough T.M."/>
            <person name="Qu P."/>
            <person name="Korobeynikov A."/>
            <person name="Smith J.L."/>
            <person name="Gerwick L."/>
            <person name="Gerwick W.H."/>
        </authorList>
    </citation>
    <scope>NUCLEOTIDE SEQUENCE [LARGE SCALE GENOMIC DNA]</scope>
    <source>
        <strain evidence="1 2">PAB10Feb10-1</strain>
    </source>
</reference>
<evidence type="ECO:0000313" key="2">
    <source>
        <dbReference type="Proteomes" id="UP000269154"/>
    </source>
</evidence>
<accession>A0A3N6NV52</accession>
<proteinExistence type="predicted"/>
<dbReference type="OrthoDB" id="462802at2"/>
<dbReference type="AlphaFoldDB" id="A0A3N6NV52"/>
<dbReference type="GO" id="GO:0006281">
    <property type="term" value="P:DNA repair"/>
    <property type="evidence" value="ECO:0007669"/>
    <property type="project" value="InterPro"/>
</dbReference>
<dbReference type="RefSeq" id="WP_124144050.1">
    <property type="nucleotide sequence ID" value="NZ_CAWOKI010000383.1"/>
</dbReference>
<dbReference type="InterPro" id="IPR008822">
    <property type="entry name" value="Endonuclease_RusA-like"/>
</dbReference>
<dbReference type="Pfam" id="PF05866">
    <property type="entry name" value="RusA"/>
    <property type="match status" value="1"/>
</dbReference>